<dbReference type="RefSeq" id="WP_224313822.1">
    <property type="nucleotide sequence ID" value="NZ_JAIRBM010000009.1"/>
</dbReference>
<dbReference type="InterPro" id="IPR009057">
    <property type="entry name" value="Homeodomain-like_sf"/>
</dbReference>
<dbReference type="InterPro" id="IPR035418">
    <property type="entry name" value="AraC-bd_2"/>
</dbReference>
<reference evidence="6 7" key="1">
    <citation type="submission" date="2021-09" db="EMBL/GenBank/DDBJ databases">
        <title>The complete genome sequence of a new microorganism.</title>
        <authorList>
            <person name="Zi Z."/>
        </authorList>
    </citation>
    <scope>NUCLEOTIDE SEQUENCE [LARGE SCALE GENOMIC DNA]</scope>
    <source>
        <strain evidence="6 7">WGZ8</strain>
    </source>
</reference>
<dbReference type="InterPro" id="IPR050204">
    <property type="entry name" value="AraC_XylS_family_regulators"/>
</dbReference>
<evidence type="ECO:0000313" key="6">
    <source>
        <dbReference type="EMBL" id="MBZ6077427.1"/>
    </source>
</evidence>
<dbReference type="InterPro" id="IPR020449">
    <property type="entry name" value="Tscrpt_reg_AraC-type_HTH"/>
</dbReference>
<evidence type="ECO:0000256" key="3">
    <source>
        <dbReference type="ARBA" id="ARBA00023163"/>
    </source>
</evidence>
<sequence>MNSPASGKKQPAPASYEGLPDPTAARSLLADLTYRTSKVDELENVLCNTLGEHKFTPLSRDGQFDGAFWLHGTWDFSVFGMRFGRSMATDLIYEDADDRVGFTFAEAGSGGLHIDAKDLTVAGYEAAVFTSGPPRRLNFGENSRFTAIVMSQSKIMQLCAKLLGREVNHSLGFTARFDLATPNGKSWLRLFQYAVTELGTPESPVRHLLPSLQQLEQMLMTGLLFNHRHNYTDALLLPQSAAAPFHVRRAEAFIEAHFTAPLSLADIAAHAGVSARSLQSGFQNFRGMTPMAFLRSVRLRHARQALLAANPQTTTVTEIALTCGYNHLGEFATAYKRTFGVTPSQTLLTKA</sequence>
<evidence type="ECO:0000256" key="1">
    <source>
        <dbReference type="ARBA" id="ARBA00023015"/>
    </source>
</evidence>
<comment type="caution">
    <text evidence="6">The sequence shown here is derived from an EMBL/GenBank/DDBJ whole genome shotgun (WGS) entry which is preliminary data.</text>
</comment>
<dbReference type="PRINTS" id="PR00032">
    <property type="entry name" value="HTHARAC"/>
</dbReference>
<evidence type="ECO:0000259" key="5">
    <source>
        <dbReference type="PROSITE" id="PS01124"/>
    </source>
</evidence>
<keyword evidence="3" id="KW-0804">Transcription</keyword>
<feature type="region of interest" description="Disordered" evidence="4">
    <location>
        <begin position="1"/>
        <end position="20"/>
    </location>
</feature>
<dbReference type="SMART" id="SM00342">
    <property type="entry name" value="HTH_ARAC"/>
    <property type="match status" value="1"/>
</dbReference>
<keyword evidence="7" id="KW-1185">Reference proteome</keyword>
<evidence type="ECO:0000313" key="7">
    <source>
        <dbReference type="Proteomes" id="UP000704176"/>
    </source>
</evidence>
<dbReference type="Gene3D" id="1.10.10.60">
    <property type="entry name" value="Homeodomain-like"/>
    <property type="match status" value="1"/>
</dbReference>
<dbReference type="PANTHER" id="PTHR46796:SF12">
    <property type="entry name" value="HTH-TYPE DNA-BINDING TRANSCRIPTIONAL ACTIVATOR EUTR"/>
    <property type="match status" value="1"/>
</dbReference>
<dbReference type="PANTHER" id="PTHR46796">
    <property type="entry name" value="HTH-TYPE TRANSCRIPTIONAL ACTIVATOR RHAS-RELATED"/>
    <property type="match status" value="1"/>
</dbReference>
<evidence type="ECO:0000256" key="2">
    <source>
        <dbReference type="ARBA" id="ARBA00023125"/>
    </source>
</evidence>
<dbReference type="InterPro" id="IPR018060">
    <property type="entry name" value="HTH_AraC"/>
</dbReference>
<dbReference type="SUPFAM" id="SSF46689">
    <property type="entry name" value="Homeodomain-like"/>
    <property type="match status" value="2"/>
</dbReference>
<keyword evidence="2" id="KW-0238">DNA-binding</keyword>
<accession>A0ABS7VR49</accession>
<proteinExistence type="predicted"/>
<dbReference type="Proteomes" id="UP000704176">
    <property type="component" value="Unassembled WGS sequence"/>
</dbReference>
<dbReference type="Pfam" id="PF12833">
    <property type="entry name" value="HTH_18"/>
    <property type="match status" value="1"/>
</dbReference>
<dbReference type="InterPro" id="IPR018062">
    <property type="entry name" value="HTH_AraC-typ_CS"/>
</dbReference>
<keyword evidence="1" id="KW-0805">Transcription regulation</keyword>
<dbReference type="PROSITE" id="PS00041">
    <property type="entry name" value="HTH_ARAC_FAMILY_1"/>
    <property type="match status" value="1"/>
</dbReference>
<organism evidence="6 7">
    <name type="scientific">Microvirga puerhi</name>
    <dbReference type="NCBI Taxonomy" id="2876078"/>
    <lineage>
        <taxon>Bacteria</taxon>
        <taxon>Pseudomonadati</taxon>
        <taxon>Pseudomonadota</taxon>
        <taxon>Alphaproteobacteria</taxon>
        <taxon>Hyphomicrobiales</taxon>
        <taxon>Methylobacteriaceae</taxon>
        <taxon>Microvirga</taxon>
    </lineage>
</organism>
<dbReference type="EMBL" id="JAIRBM010000009">
    <property type="protein sequence ID" value="MBZ6077427.1"/>
    <property type="molecule type" value="Genomic_DNA"/>
</dbReference>
<protein>
    <submittedName>
        <fullName evidence="6">AraC family transcriptional regulator</fullName>
    </submittedName>
</protein>
<name>A0ABS7VR49_9HYPH</name>
<dbReference type="PROSITE" id="PS01124">
    <property type="entry name" value="HTH_ARAC_FAMILY_2"/>
    <property type="match status" value="1"/>
</dbReference>
<gene>
    <name evidence="6" type="ORF">K9B37_14195</name>
</gene>
<evidence type="ECO:0000256" key="4">
    <source>
        <dbReference type="SAM" id="MobiDB-lite"/>
    </source>
</evidence>
<feature type="domain" description="HTH araC/xylS-type" evidence="5">
    <location>
        <begin position="248"/>
        <end position="349"/>
    </location>
</feature>
<dbReference type="Pfam" id="PF14525">
    <property type="entry name" value="AraC_binding_2"/>
    <property type="match status" value="1"/>
</dbReference>